<dbReference type="eggNOG" id="COG4409">
    <property type="taxonomic scope" value="Bacteria"/>
</dbReference>
<gene>
    <name evidence="2" type="ordered locus">Nham_1024</name>
</gene>
<feature type="signal peptide" evidence="1">
    <location>
        <begin position="1"/>
        <end position="20"/>
    </location>
</feature>
<sequence length="402" mass="43634">MIRTATLAAIALLLQGAASAQMSHHYVSEAACDTAELRCATKVTPAFAPDGTLWLAWMAGGRISVASSRDRGKTFSTPVAIVDQPLALDWGPDARPKMVVDRHNRIAIAFSIFRDKNFNGEVLHTRSVDGGHSFAKPVPITPNTESQRFEQLALDADGSIFVAWLDKRNRAQARADNRSYNGAGLFFAWSKDGGGTYSEARMVKDNTCECCRISVAFAGLGRPAVLFRNIFPGSVRDHAIVTFRDPATPGEIYRVSHDDWKTEACPHQGPSLAISPGGTYHAVWFTGGGIRKGLFYARSTDGGQTFSEPTAVGRPDRNASRPYVVASASGTAIVWKEFDGEKTTVKLMTSRDDGRTWSQPKVIAATTDASDHPLLVSHGRETFLSWMTKADGYRIVPIGDAP</sequence>
<dbReference type="HOGENOM" id="CLU_658671_0_0_5"/>
<dbReference type="OrthoDB" id="9764969at2"/>
<dbReference type="AlphaFoldDB" id="Q1QPH5"/>
<dbReference type="Gene3D" id="2.120.10.10">
    <property type="match status" value="2"/>
</dbReference>
<evidence type="ECO:0000313" key="2">
    <source>
        <dbReference type="EMBL" id="ABE61872.1"/>
    </source>
</evidence>
<dbReference type="STRING" id="323097.Nham_1024"/>
<accession>Q1QPH5</accession>
<proteinExistence type="predicted"/>
<protein>
    <submittedName>
        <fullName evidence="2">Glycosyl hydrolase, BNR repeat</fullName>
    </submittedName>
</protein>
<dbReference type="SUPFAM" id="SSF50939">
    <property type="entry name" value="Sialidases"/>
    <property type="match status" value="1"/>
</dbReference>
<dbReference type="KEGG" id="nha:Nham_1024"/>
<dbReference type="GO" id="GO:0016787">
    <property type="term" value="F:hydrolase activity"/>
    <property type="evidence" value="ECO:0007669"/>
    <property type="project" value="UniProtKB-KW"/>
</dbReference>
<dbReference type="EMBL" id="CP000319">
    <property type="protein sequence ID" value="ABE61872.1"/>
    <property type="molecule type" value="Genomic_DNA"/>
</dbReference>
<reference evidence="2 3" key="1">
    <citation type="submission" date="2006-03" db="EMBL/GenBank/DDBJ databases">
        <title>Complete sequence of chromosome of Nitrobacter hamburgensis X14.</title>
        <authorList>
            <consortium name="US DOE Joint Genome Institute"/>
            <person name="Copeland A."/>
            <person name="Lucas S."/>
            <person name="Lapidus A."/>
            <person name="Barry K."/>
            <person name="Detter J.C."/>
            <person name="Glavina del Rio T."/>
            <person name="Hammon N."/>
            <person name="Israni S."/>
            <person name="Dalin E."/>
            <person name="Tice H."/>
            <person name="Pitluck S."/>
            <person name="Chain P."/>
            <person name="Malfatti S."/>
            <person name="Shin M."/>
            <person name="Vergez L."/>
            <person name="Schmutz J."/>
            <person name="Larimer F."/>
            <person name="Land M."/>
            <person name="Hauser L."/>
            <person name="Kyrpides N."/>
            <person name="Ivanova N."/>
            <person name="Ward B."/>
            <person name="Arp D."/>
            <person name="Klotz M."/>
            <person name="Stein L."/>
            <person name="O'Mullan G."/>
            <person name="Starkenburg S."/>
            <person name="Sayavedra L."/>
            <person name="Poret-Peterson A.T."/>
            <person name="Gentry M.E."/>
            <person name="Bruce D."/>
            <person name="Richardson P."/>
        </authorList>
    </citation>
    <scope>NUCLEOTIDE SEQUENCE [LARGE SCALE GENOMIC DNA]</scope>
    <source>
        <strain evidence="3">DSM 10229 / NCIMB 13809 / X14</strain>
    </source>
</reference>
<keyword evidence="3" id="KW-1185">Reference proteome</keyword>
<dbReference type="Proteomes" id="UP000001953">
    <property type="component" value="Chromosome"/>
</dbReference>
<feature type="chain" id="PRO_5004196295" evidence="1">
    <location>
        <begin position="21"/>
        <end position="402"/>
    </location>
</feature>
<keyword evidence="1" id="KW-0732">Signal</keyword>
<dbReference type="InterPro" id="IPR036278">
    <property type="entry name" value="Sialidase_sf"/>
</dbReference>
<evidence type="ECO:0000313" key="3">
    <source>
        <dbReference type="Proteomes" id="UP000001953"/>
    </source>
</evidence>
<keyword evidence="2" id="KW-0378">Hydrolase</keyword>
<dbReference type="CDD" id="cd15482">
    <property type="entry name" value="Sialidase_non-viral"/>
    <property type="match status" value="2"/>
</dbReference>
<organism evidence="2 3">
    <name type="scientific">Nitrobacter hamburgensis (strain DSM 10229 / NCIMB 13809 / X14)</name>
    <dbReference type="NCBI Taxonomy" id="323097"/>
    <lineage>
        <taxon>Bacteria</taxon>
        <taxon>Pseudomonadati</taxon>
        <taxon>Pseudomonadota</taxon>
        <taxon>Alphaproteobacteria</taxon>
        <taxon>Hyphomicrobiales</taxon>
        <taxon>Nitrobacteraceae</taxon>
        <taxon>Nitrobacter</taxon>
    </lineage>
</organism>
<name>Q1QPH5_NITHX</name>
<evidence type="ECO:0000256" key="1">
    <source>
        <dbReference type="SAM" id="SignalP"/>
    </source>
</evidence>
<dbReference type="RefSeq" id="WP_011509568.1">
    <property type="nucleotide sequence ID" value="NC_007964.1"/>
</dbReference>